<keyword evidence="2" id="KW-1185">Reference proteome</keyword>
<proteinExistence type="predicted"/>
<name>A0A4Y3WUE4_9PSEU</name>
<dbReference type="RefSeq" id="WP_141280532.1">
    <property type="nucleotide sequence ID" value="NZ_BAAARZ010000087.1"/>
</dbReference>
<gene>
    <name evidence="1" type="ORF">PHY01_39830</name>
</gene>
<dbReference type="Proteomes" id="UP000320338">
    <property type="component" value="Unassembled WGS sequence"/>
</dbReference>
<comment type="caution">
    <text evidence="1">The sequence shown here is derived from an EMBL/GenBank/DDBJ whole genome shotgun (WGS) entry which is preliminary data.</text>
</comment>
<sequence length="129" mass="13590">MTSLVTPAWWMAGGLRNVPGVLAAGEGRLAFVTDDGPVFSVPLAEVSDVRWPWHWFGGGCRLVAGGQRYAITFVRPNGAPPVTPSLLEATQSLAVVLSLGAVPAHSVTGLFDVRSGRKAGAAWKEVLPR</sequence>
<dbReference type="EMBL" id="BJNG01000036">
    <property type="protein sequence ID" value="GEC21700.1"/>
    <property type="molecule type" value="Genomic_DNA"/>
</dbReference>
<accession>A0A4Y3WUE4</accession>
<organism evidence="1 2">
    <name type="scientific">Pseudonocardia hydrocarbonoxydans</name>
    <dbReference type="NCBI Taxonomy" id="76726"/>
    <lineage>
        <taxon>Bacteria</taxon>
        <taxon>Bacillati</taxon>
        <taxon>Actinomycetota</taxon>
        <taxon>Actinomycetes</taxon>
        <taxon>Pseudonocardiales</taxon>
        <taxon>Pseudonocardiaceae</taxon>
        <taxon>Pseudonocardia</taxon>
    </lineage>
</organism>
<protein>
    <submittedName>
        <fullName evidence="1">Uncharacterized protein</fullName>
    </submittedName>
</protein>
<dbReference type="OrthoDB" id="5186309at2"/>
<reference evidence="1 2" key="1">
    <citation type="submission" date="2019-06" db="EMBL/GenBank/DDBJ databases">
        <title>Whole genome shotgun sequence of Pseudonocardia hydrocarbonoxydans NBRC 14498.</title>
        <authorList>
            <person name="Hosoyama A."/>
            <person name="Uohara A."/>
            <person name="Ohji S."/>
            <person name="Ichikawa N."/>
        </authorList>
    </citation>
    <scope>NUCLEOTIDE SEQUENCE [LARGE SCALE GENOMIC DNA]</scope>
    <source>
        <strain evidence="1 2">NBRC 14498</strain>
    </source>
</reference>
<dbReference type="AlphaFoldDB" id="A0A4Y3WUE4"/>
<evidence type="ECO:0000313" key="1">
    <source>
        <dbReference type="EMBL" id="GEC21700.1"/>
    </source>
</evidence>
<evidence type="ECO:0000313" key="2">
    <source>
        <dbReference type="Proteomes" id="UP000320338"/>
    </source>
</evidence>